<sequence>MLRNIVKYALEDQVGQEWEKQHWQQTPQGRWTESGLVHWLLSHVGFIGNEVADAPTNEGRRQPQPQPKKTSTAADVRFCVVGLWNS</sequence>
<dbReference type="EMBL" id="BLXT01006967">
    <property type="protein sequence ID" value="GFO35171.1"/>
    <property type="molecule type" value="Genomic_DNA"/>
</dbReference>
<protein>
    <recommendedName>
        <fullName evidence="4">RNase H type-1 domain-containing protein</fullName>
    </recommendedName>
</protein>
<dbReference type="Proteomes" id="UP000735302">
    <property type="component" value="Unassembled WGS sequence"/>
</dbReference>
<evidence type="ECO:0000313" key="3">
    <source>
        <dbReference type="Proteomes" id="UP000735302"/>
    </source>
</evidence>
<reference evidence="2 3" key="1">
    <citation type="journal article" date="2021" name="Elife">
        <title>Chloroplast acquisition without the gene transfer in kleptoplastic sea slugs, Plakobranchus ocellatus.</title>
        <authorList>
            <person name="Maeda T."/>
            <person name="Takahashi S."/>
            <person name="Yoshida T."/>
            <person name="Shimamura S."/>
            <person name="Takaki Y."/>
            <person name="Nagai Y."/>
            <person name="Toyoda A."/>
            <person name="Suzuki Y."/>
            <person name="Arimoto A."/>
            <person name="Ishii H."/>
            <person name="Satoh N."/>
            <person name="Nishiyama T."/>
            <person name="Hasebe M."/>
            <person name="Maruyama T."/>
            <person name="Minagawa J."/>
            <person name="Obokata J."/>
            <person name="Shigenobu S."/>
        </authorList>
    </citation>
    <scope>NUCLEOTIDE SEQUENCE [LARGE SCALE GENOMIC DNA]</scope>
</reference>
<organism evidence="2 3">
    <name type="scientific">Plakobranchus ocellatus</name>
    <dbReference type="NCBI Taxonomy" id="259542"/>
    <lineage>
        <taxon>Eukaryota</taxon>
        <taxon>Metazoa</taxon>
        <taxon>Spiralia</taxon>
        <taxon>Lophotrochozoa</taxon>
        <taxon>Mollusca</taxon>
        <taxon>Gastropoda</taxon>
        <taxon>Heterobranchia</taxon>
        <taxon>Euthyneura</taxon>
        <taxon>Panpulmonata</taxon>
        <taxon>Sacoglossa</taxon>
        <taxon>Placobranchoidea</taxon>
        <taxon>Plakobranchidae</taxon>
        <taxon>Plakobranchus</taxon>
    </lineage>
</organism>
<name>A0AAV4CTE9_9GAST</name>
<feature type="region of interest" description="Disordered" evidence="1">
    <location>
        <begin position="51"/>
        <end position="73"/>
    </location>
</feature>
<accession>A0AAV4CTE9</accession>
<keyword evidence="3" id="KW-1185">Reference proteome</keyword>
<comment type="caution">
    <text evidence="2">The sequence shown here is derived from an EMBL/GenBank/DDBJ whole genome shotgun (WGS) entry which is preliminary data.</text>
</comment>
<evidence type="ECO:0000313" key="2">
    <source>
        <dbReference type="EMBL" id="GFO35171.1"/>
    </source>
</evidence>
<gene>
    <name evidence="2" type="ORF">PoB_006167600</name>
</gene>
<proteinExistence type="predicted"/>
<evidence type="ECO:0008006" key="4">
    <source>
        <dbReference type="Google" id="ProtNLM"/>
    </source>
</evidence>
<dbReference type="AlphaFoldDB" id="A0AAV4CTE9"/>
<evidence type="ECO:0000256" key="1">
    <source>
        <dbReference type="SAM" id="MobiDB-lite"/>
    </source>
</evidence>